<dbReference type="Proteomes" id="UP000185860">
    <property type="component" value="Unassembled WGS sequence"/>
</dbReference>
<organism evidence="1 2">
    <name type="scientific">[Phormidium ambiguum] IAM M-71</name>
    <dbReference type="NCBI Taxonomy" id="454136"/>
    <lineage>
        <taxon>Bacteria</taxon>
        <taxon>Bacillati</taxon>
        <taxon>Cyanobacteriota</taxon>
        <taxon>Cyanophyceae</taxon>
        <taxon>Oscillatoriophycideae</taxon>
        <taxon>Aerosakkonematales</taxon>
        <taxon>Aerosakkonemataceae</taxon>
        <taxon>Floridanema</taxon>
    </lineage>
</organism>
<evidence type="ECO:0000313" key="1">
    <source>
        <dbReference type="EMBL" id="OKH40005.1"/>
    </source>
</evidence>
<name>A0A1U7IRI1_9CYAN</name>
<evidence type="ECO:0000313" key="2">
    <source>
        <dbReference type="Proteomes" id="UP000185860"/>
    </source>
</evidence>
<comment type="caution">
    <text evidence="1">The sequence shown here is derived from an EMBL/GenBank/DDBJ whole genome shotgun (WGS) entry which is preliminary data.</text>
</comment>
<dbReference type="EMBL" id="MRCE01000003">
    <property type="protein sequence ID" value="OKH40005.1"/>
    <property type="molecule type" value="Genomic_DNA"/>
</dbReference>
<reference evidence="1 2" key="1">
    <citation type="submission" date="2016-11" db="EMBL/GenBank/DDBJ databases">
        <title>Draft Genome Sequences of Nine Cyanobacterial Strains from Diverse Habitats.</title>
        <authorList>
            <person name="Zhu T."/>
            <person name="Hou S."/>
            <person name="Lu X."/>
            <person name="Hess W.R."/>
        </authorList>
    </citation>
    <scope>NUCLEOTIDE SEQUENCE [LARGE SCALE GENOMIC DNA]</scope>
    <source>
        <strain evidence="1 2">IAM M-71</strain>
    </source>
</reference>
<proteinExistence type="predicted"/>
<dbReference type="RefSeq" id="WP_073592068.1">
    <property type="nucleotide sequence ID" value="NZ_MRCE01000003.1"/>
</dbReference>
<dbReference type="OrthoDB" id="467824at2"/>
<dbReference type="AlphaFoldDB" id="A0A1U7IRI1"/>
<dbReference type="STRING" id="454136.NIES2119_03395"/>
<gene>
    <name evidence="1" type="ORF">NIES2119_03395</name>
</gene>
<accession>A0A1U7IRI1</accession>
<sequence length="85" mass="9850">MQFDRPNSQEPSTEELQKLERLKGIIEKAIADGKITADEHQKIKSEIYARGTSSTEQFYREIELYKSLVQEKLEKGELEYEAPGM</sequence>
<protein>
    <submittedName>
        <fullName evidence="1">Uncharacterized protein</fullName>
    </submittedName>
</protein>